<dbReference type="InterPro" id="IPR036291">
    <property type="entry name" value="NAD(P)-bd_dom_sf"/>
</dbReference>
<protein>
    <recommendedName>
        <fullName evidence="8">Hydroxysteroid dehydrogenase-like protein 2</fullName>
    </recommendedName>
</protein>
<dbReference type="GO" id="GO:0005739">
    <property type="term" value="C:mitochondrion"/>
    <property type="evidence" value="ECO:0007669"/>
    <property type="project" value="UniProtKB-SubCell"/>
</dbReference>
<dbReference type="PANTHER" id="PTHR42808:SF3">
    <property type="entry name" value="HYDROXYSTEROID DEHYDROGENASE-LIKE PROTEIN 2"/>
    <property type="match status" value="1"/>
</dbReference>
<evidence type="ECO:0000313" key="10">
    <source>
        <dbReference type="Proteomes" id="UP001143981"/>
    </source>
</evidence>
<dbReference type="InterPro" id="IPR002347">
    <property type="entry name" value="SDR_fam"/>
</dbReference>
<comment type="subcellular location">
    <subcellularLocation>
        <location evidence="1">Mitochondrion</location>
    </subcellularLocation>
    <subcellularLocation>
        <location evidence="2">Peroxisome</location>
    </subcellularLocation>
</comment>
<keyword evidence="4" id="KW-0521">NADP</keyword>
<accession>A0A9W8CY15</accession>
<dbReference type="PRINTS" id="PR00081">
    <property type="entry name" value="GDHRDH"/>
</dbReference>
<dbReference type="OrthoDB" id="5327538at2759"/>
<dbReference type="EMBL" id="JANBOI010000030">
    <property type="protein sequence ID" value="KAJ1735347.1"/>
    <property type="molecule type" value="Genomic_DNA"/>
</dbReference>
<dbReference type="Pfam" id="PF00106">
    <property type="entry name" value="adh_short"/>
    <property type="match status" value="1"/>
</dbReference>
<dbReference type="FunFam" id="3.40.50.720:FF:000301">
    <property type="entry name" value="Hydroxysteroid dehydrogenase like 2"/>
    <property type="match status" value="1"/>
</dbReference>
<evidence type="ECO:0000256" key="5">
    <source>
        <dbReference type="ARBA" id="ARBA00023002"/>
    </source>
</evidence>
<reference evidence="9" key="1">
    <citation type="submission" date="2022-07" db="EMBL/GenBank/DDBJ databases">
        <title>Phylogenomic reconstructions and comparative analyses of Kickxellomycotina fungi.</title>
        <authorList>
            <person name="Reynolds N.K."/>
            <person name="Stajich J.E."/>
            <person name="Barry K."/>
            <person name="Grigoriev I.V."/>
            <person name="Crous P."/>
            <person name="Smith M.E."/>
        </authorList>
    </citation>
    <scope>NUCLEOTIDE SEQUENCE</scope>
    <source>
        <strain evidence="9">BCRC 34381</strain>
    </source>
</reference>
<evidence type="ECO:0000256" key="2">
    <source>
        <dbReference type="ARBA" id="ARBA00004275"/>
    </source>
</evidence>
<comment type="caution">
    <text evidence="9">The sequence shown here is derived from an EMBL/GenBank/DDBJ whole genome shotgun (WGS) entry which is preliminary data.</text>
</comment>
<dbReference type="GO" id="GO:0005777">
    <property type="term" value="C:peroxisome"/>
    <property type="evidence" value="ECO:0007669"/>
    <property type="project" value="UniProtKB-SubCell"/>
</dbReference>
<dbReference type="SUPFAM" id="SSF51735">
    <property type="entry name" value="NAD(P)-binding Rossmann-fold domains"/>
    <property type="match status" value="1"/>
</dbReference>
<dbReference type="InterPro" id="IPR051935">
    <property type="entry name" value="HSDL2"/>
</dbReference>
<evidence type="ECO:0000256" key="8">
    <source>
        <dbReference type="ARBA" id="ARBA00040243"/>
    </source>
</evidence>
<evidence type="ECO:0000256" key="7">
    <source>
        <dbReference type="ARBA" id="ARBA00023140"/>
    </source>
</evidence>
<comment type="similarity">
    <text evidence="3">Belongs to the short-chain dehydrogenases/reductases (SDR) family.</text>
</comment>
<evidence type="ECO:0000313" key="9">
    <source>
        <dbReference type="EMBL" id="KAJ1735347.1"/>
    </source>
</evidence>
<dbReference type="InterPro" id="IPR020904">
    <property type="entry name" value="Sc_DH/Rdtase_CS"/>
</dbReference>
<dbReference type="Proteomes" id="UP001143981">
    <property type="component" value="Unassembled WGS sequence"/>
</dbReference>
<dbReference type="GO" id="GO:0016491">
    <property type="term" value="F:oxidoreductase activity"/>
    <property type="evidence" value="ECO:0007669"/>
    <property type="project" value="UniProtKB-KW"/>
</dbReference>
<dbReference type="PROSITE" id="PS00061">
    <property type="entry name" value="ADH_SHORT"/>
    <property type="match status" value="1"/>
</dbReference>
<dbReference type="AlphaFoldDB" id="A0A9W8CY15"/>
<name>A0A9W8CY15_9FUNG</name>
<dbReference type="NCBIfam" id="NF006133">
    <property type="entry name" value="PRK08278.1"/>
    <property type="match status" value="1"/>
</dbReference>
<keyword evidence="6" id="KW-0496">Mitochondrion</keyword>
<evidence type="ECO:0000256" key="1">
    <source>
        <dbReference type="ARBA" id="ARBA00004173"/>
    </source>
</evidence>
<evidence type="ECO:0000256" key="3">
    <source>
        <dbReference type="ARBA" id="ARBA00006484"/>
    </source>
</evidence>
<evidence type="ECO:0000256" key="4">
    <source>
        <dbReference type="ARBA" id="ARBA00022857"/>
    </source>
</evidence>
<keyword evidence="10" id="KW-1185">Reference proteome</keyword>
<organism evidence="9 10">
    <name type="scientific">Coemansia biformis</name>
    <dbReference type="NCBI Taxonomy" id="1286918"/>
    <lineage>
        <taxon>Eukaryota</taxon>
        <taxon>Fungi</taxon>
        <taxon>Fungi incertae sedis</taxon>
        <taxon>Zoopagomycota</taxon>
        <taxon>Kickxellomycotina</taxon>
        <taxon>Kickxellomycetes</taxon>
        <taxon>Kickxellales</taxon>
        <taxon>Kickxellaceae</taxon>
        <taxon>Coemansia</taxon>
    </lineage>
</organism>
<dbReference type="PANTHER" id="PTHR42808">
    <property type="entry name" value="HYDROXYSTEROID DEHYDROGENASE-LIKE PROTEIN 2"/>
    <property type="match status" value="1"/>
</dbReference>
<sequence>MAQLSGKTVFITGGTRGVGRAIALKCARHGARVAVAARQVEGCAVVDEIRAAGGLGVAIACDIRDEQQVGAAIAQAVREFGSLDVLVNNATTLVLKSTTELSMGEYDLMADTNTRGAFAATKHALPHLRRSTNGHILTICPKPQLDPQWFSSNLAYTASKFAMGLMAFGLSAEQQRHGVASNALWPFSTIDTDGLAECGNPAFQARPRKPEIMADAAFWIVTQDSTAFTGNFCIDETVLREAGVADFEQYNAVPGTPLAELSRDHMVAPEQLARLNELRQQQAAAAASGNG</sequence>
<keyword evidence="7" id="KW-0576">Peroxisome</keyword>
<keyword evidence="5" id="KW-0560">Oxidoreductase</keyword>
<dbReference type="Gene3D" id="3.40.50.720">
    <property type="entry name" value="NAD(P)-binding Rossmann-like Domain"/>
    <property type="match status" value="1"/>
</dbReference>
<evidence type="ECO:0000256" key="6">
    <source>
        <dbReference type="ARBA" id="ARBA00023128"/>
    </source>
</evidence>
<gene>
    <name evidence="9" type="ORF">LPJ61_000595</name>
</gene>
<proteinExistence type="inferred from homology"/>